<dbReference type="SUPFAM" id="SSF46785">
    <property type="entry name" value="Winged helix' DNA-binding domain"/>
    <property type="match status" value="1"/>
</dbReference>
<dbReference type="InterPro" id="IPR036388">
    <property type="entry name" value="WH-like_DNA-bd_sf"/>
</dbReference>
<proteinExistence type="predicted"/>
<accession>A0AAP3E6I2</accession>
<dbReference type="EMBL" id="JAOPJZ010000009">
    <property type="protein sequence ID" value="MCU4752728.1"/>
    <property type="molecule type" value="Genomic_DNA"/>
</dbReference>
<dbReference type="InterPro" id="IPR036390">
    <property type="entry name" value="WH_DNA-bd_sf"/>
</dbReference>
<dbReference type="RefSeq" id="WP_342809062.1">
    <property type="nucleotide sequence ID" value="NZ_JAOPJZ010000009.1"/>
</dbReference>
<keyword evidence="3" id="KW-1185">Reference proteome</keyword>
<evidence type="ECO:0000313" key="2">
    <source>
        <dbReference type="EMBL" id="MCU4752728.1"/>
    </source>
</evidence>
<keyword evidence="1" id="KW-1133">Transmembrane helix</keyword>
<dbReference type="Gene3D" id="1.10.10.10">
    <property type="entry name" value="Winged helix-like DNA-binding domain superfamily/Winged helix DNA-binding domain"/>
    <property type="match status" value="1"/>
</dbReference>
<reference evidence="2 3" key="1">
    <citation type="submission" date="2022-09" db="EMBL/GenBank/DDBJ databases">
        <title>Enrichment on poylsaccharides allowed isolation of novel metabolic and taxonomic groups of Haloarchaea.</title>
        <authorList>
            <person name="Sorokin D.Y."/>
            <person name="Elcheninov A.G."/>
            <person name="Khizhniak T.V."/>
            <person name="Kolganova T.V."/>
            <person name="Kublanov I.V."/>
        </authorList>
    </citation>
    <scope>NUCLEOTIDE SEQUENCE [LARGE SCALE GENOMIC DNA]</scope>
    <source>
        <strain evidence="2 3">AArc-curdl1</strain>
    </source>
</reference>
<dbReference type="Proteomes" id="UP001321047">
    <property type="component" value="Unassembled WGS sequence"/>
</dbReference>
<feature type="transmembrane region" description="Helical" evidence="1">
    <location>
        <begin position="12"/>
        <end position="29"/>
    </location>
</feature>
<protein>
    <submittedName>
        <fullName evidence="2">Winged helix-turn-helix domain-containing protein</fullName>
    </submittedName>
</protein>
<keyword evidence="1" id="KW-0472">Membrane</keyword>
<evidence type="ECO:0000313" key="3">
    <source>
        <dbReference type="Proteomes" id="UP001321047"/>
    </source>
</evidence>
<feature type="transmembrane region" description="Helical" evidence="1">
    <location>
        <begin position="36"/>
        <end position="55"/>
    </location>
</feature>
<name>A0AAP3E6I2_9EURY</name>
<keyword evidence="1" id="KW-0812">Transmembrane</keyword>
<dbReference type="AlphaFoldDB" id="A0AAP3E6I2"/>
<comment type="caution">
    <text evidence="2">The sequence shown here is derived from an EMBL/GenBank/DDBJ whole genome shotgun (WGS) entry which is preliminary data.</text>
</comment>
<dbReference type="Pfam" id="PF13412">
    <property type="entry name" value="HTH_24"/>
    <property type="match status" value="1"/>
</dbReference>
<organism evidence="2 3">
    <name type="scientific">Natronosalvus hydrolyticus</name>
    <dbReference type="NCBI Taxonomy" id="2979988"/>
    <lineage>
        <taxon>Archaea</taxon>
        <taxon>Methanobacteriati</taxon>
        <taxon>Methanobacteriota</taxon>
        <taxon>Stenosarchaea group</taxon>
        <taxon>Halobacteria</taxon>
        <taxon>Halobacteriales</taxon>
        <taxon>Natrialbaceae</taxon>
        <taxon>Natronosalvus</taxon>
    </lineage>
</organism>
<sequence length="217" mass="23881">MTQSFGAALLEELNLLTLALVVAILALVFETSWITVLIVVAVLVGLGVTRAVWSIRGYDEALLDLGIRVMGTLGVVTLSIILQSWLLALLIPPALWLIFDSLYAYRYSDSEEPTERATNDAHLRTAETTEKLEDGRAILAVLQEANTPRTPAQIADQTELSRATVETRLRDLERDSPISCTDGRYTVEASKMGPSSLLEDALARLWRPFSGPPERSE</sequence>
<feature type="transmembrane region" description="Helical" evidence="1">
    <location>
        <begin position="75"/>
        <end position="99"/>
    </location>
</feature>
<gene>
    <name evidence="2" type="ORF">OB919_12205</name>
</gene>
<evidence type="ECO:0000256" key="1">
    <source>
        <dbReference type="SAM" id="Phobius"/>
    </source>
</evidence>